<feature type="compositionally biased region" description="Low complexity" evidence="1">
    <location>
        <begin position="15"/>
        <end position="26"/>
    </location>
</feature>
<keyword evidence="3" id="KW-1185">Reference proteome</keyword>
<proteinExistence type="predicted"/>
<organism evidence="2 3">
    <name type="scientific">Meganyctiphanes norvegica</name>
    <name type="common">Northern krill</name>
    <name type="synonym">Thysanopoda norvegica</name>
    <dbReference type="NCBI Taxonomy" id="48144"/>
    <lineage>
        <taxon>Eukaryota</taxon>
        <taxon>Metazoa</taxon>
        <taxon>Ecdysozoa</taxon>
        <taxon>Arthropoda</taxon>
        <taxon>Crustacea</taxon>
        <taxon>Multicrustacea</taxon>
        <taxon>Malacostraca</taxon>
        <taxon>Eumalacostraca</taxon>
        <taxon>Eucarida</taxon>
        <taxon>Euphausiacea</taxon>
        <taxon>Euphausiidae</taxon>
        <taxon>Meganyctiphanes</taxon>
    </lineage>
</organism>
<feature type="compositionally biased region" description="Polar residues" evidence="1">
    <location>
        <begin position="89"/>
        <end position="99"/>
    </location>
</feature>
<gene>
    <name evidence="2" type="ORF">MNOR_LOCUS33645</name>
</gene>
<sequence length="766" mass="85245">MSSKNKPTKRERTYSNSSDDNILNSLKPQPAAINKDNSGHKNKRSLIKPSSSMENEQEIPLKNKPTKRARTYSDSSDDDIFKSVKPQPTAASNEVNSGRKNIGSLIKPSSTLENEHDFPLKNKPTKRERTYSDSSDDDIFKSIPPQPTASNEDNSELGNKRSLIKQSSSKGNEQEISSENKFIKRKRQNELRKEVPALIKIIKSPEFRMGPSWCDSITKTESPDILRQNSCSDVDSPTPARDFKLVPSGRVLESIKDDITHSFGFSSPEMIILEEFVQKRIRKSVDDADIKGLLEGILPKAKDMCRSTNEDNNTADSGIYPLAPNNTPVSPIITQKEESKRKDHDISMTDASDKEETQVHLSPRQSTMIDDMASKSLPSLAQFSYVSEQLEDSFVVDKSILNSGNDTEEKTKCSFHASPHNKSTVNTKLQLSSGEDSPVPSEFLIPQQPWTPPMVESDSENENSYEVILNNVNLGDLHQTLEGNQVNTSIRASNENITTIRASNENITNSPYTEIFSLETAIPLDNAGTQGFSVQVSGDKHTTQNKCSELGSLQSNESSNMNTSDFKENLVANKEIDSSVTSAQDNTIDNNLPGVKNKTVPLLSQFLDNFDKKGTFEEASQLTPSDFKGNLVANKEIDCIVTSAQDNTIGKNLHGVKNKTVPLLSQFLDTFDKKGTFEEASQLTPTSHQNPLETPEVSQRRLFQNTIDAIGVSDLDSSPSITPTRRRMLIQHMEEIKSHITVSYNRSMYLWENMMKLLGEKGSSYS</sequence>
<feature type="region of interest" description="Disordered" evidence="1">
    <location>
        <begin position="1"/>
        <end position="159"/>
    </location>
</feature>
<evidence type="ECO:0000313" key="3">
    <source>
        <dbReference type="Proteomes" id="UP001497623"/>
    </source>
</evidence>
<dbReference type="EMBL" id="CAXKWB010049107">
    <property type="protein sequence ID" value="CAL4167917.1"/>
    <property type="molecule type" value="Genomic_DNA"/>
</dbReference>
<accession>A0AAV2S9J7</accession>
<evidence type="ECO:0000256" key="1">
    <source>
        <dbReference type="SAM" id="MobiDB-lite"/>
    </source>
</evidence>
<comment type="caution">
    <text evidence="2">The sequence shown here is derived from an EMBL/GenBank/DDBJ whole genome shotgun (WGS) entry which is preliminary data.</text>
</comment>
<name>A0AAV2S9J7_MEGNR</name>
<evidence type="ECO:0000313" key="2">
    <source>
        <dbReference type="EMBL" id="CAL4167917.1"/>
    </source>
</evidence>
<feature type="compositionally biased region" description="Polar residues" evidence="1">
    <location>
        <begin position="324"/>
        <end position="333"/>
    </location>
</feature>
<feature type="compositionally biased region" description="Basic and acidic residues" evidence="1">
    <location>
        <begin position="113"/>
        <end position="131"/>
    </location>
</feature>
<protein>
    <submittedName>
        <fullName evidence="2">Uncharacterized protein</fullName>
    </submittedName>
</protein>
<reference evidence="2 3" key="1">
    <citation type="submission" date="2024-05" db="EMBL/GenBank/DDBJ databases">
        <authorList>
            <person name="Wallberg A."/>
        </authorList>
    </citation>
    <scope>NUCLEOTIDE SEQUENCE [LARGE SCALE GENOMIC DNA]</scope>
</reference>
<feature type="compositionally biased region" description="Basic and acidic residues" evidence="1">
    <location>
        <begin position="335"/>
        <end position="358"/>
    </location>
</feature>
<dbReference type="Proteomes" id="UP001497623">
    <property type="component" value="Unassembled WGS sequence"/>
</dbReference>
<feature type="region of interest" description="Disordered" evidence="1">
    <location>
        <begin position="313"/>
        <end position="362"/>
    </location>
</feature>
<dbReference type="AlphaFoldDB" id="A0AAV2S9J7"/>